<feature type="compositionally biased region" description="Acidic residues" evidence="1">
    <location>
        <begin position="141"/>
        <end position="155"/>
    </location>
</feature>
<organism evidence="2 3">
    <name type="scientific">Hibiscus syriacus</name>
    <name type="common">Rose of Sharon</name>
    <dbReference type="NCBI Taxonomy" id="106335"/>
    <lineage>
        <taxon>Eukaryota</taxon>
        <taxon>Viridiplantae</taxon>
        <taxon>Streptophyta</taxon>
        <taxon>Embryophyta</taxon>
        <taxon>Tracheophyta</taxon>
        <taxon>Spermatophyta</taxon>
        <taxon>Magnoliopsida</taxon>
        <taxon>eudicotyledons</taxon>
        <taxon>Gunneridae</taxon>
        <taxon>Pentapetalae</taxon>
        <taxon>rosids</taxon>
        <taxon>malvids</taxon>
        <taxon>Malvales</taxon>
        <taxon>Malvaceae</taxon>
        <taxon>Malvoideae</taxon>
        <taxon>Hibiscus</taxon>
    </lineage>
</organism>
<accession>A0A6A2Z098</accession>
<comment type="caution">
    <text evidence="2">The sequence shown here is derived from an EMBL/GenBank/DDBJ whole genome shotgun (WGS) entry which is preliminary data.</text>
</comment>
<dbReference type="EMBL" id="VEPZ02001233">
    <property type="protein sequence ID" value="KAE8685324.1"/>
    <property type="molecule type" value="Genomic_DNA"/>
</dbReference>
<protein>
    <submittedName>
        <fullName evidence="2">Sec14p-like phosphatidylinositol transfer family protein</fullName>
    </submittedName>
</protein>
<keyword evidence="3" id="KW-1185">Reference proteome</keyword>
<dbReference type="Proteomes" id="UP000436088">
    <property type="component" value="Unassembled WGS sequence"/>
</dbReference>
<dbReference type="PANTHER" id="PTHR31307">
    <property type="entry name" value="TRIHELIX TRANSCRIPTION FACTOR ASIL2"/>
    <property type="match status" value="1"/>
</dbReference>
<name>A0A6A2Z098_HIBSY</name>
<evidence type="ECO:0000313" key="3">
    <source>
        <dbReference type="Proteomes" id="UP000436088"/>
    </source>
</evidence>
<feature type="region of interest" description="Disordered" evidence="1">
    <location>
        <begin position="130"/>
        <end position="155"/>
    </location>
</feature>
<dbReference type="AlphaFoldDB" id="A0A6A2Z098"/>
<dbReference type="PANTHER" id="PTHR31307:SF3">
    <property type="entry name" value="HOMEODOMAIN-LIKE SUPERFAMILY PROTEIN"/>
    <property type="match status" value="1"/>
</dbReference>
<evidence type="ECO:0000313" key="2">
    <source>
        <dbReference type="EMBL" id="KAE8685324.1"/>
    </source>
</evidence>
<evidence type="ECO:0000256" key="1">
    <source>
        <dbReference type="SAM" id="MobiDB-lite"/>
    </source>
</evidence>
<gene>
    <name evidence="2" type="ORF">F3Y22_tig00111099pilonHSYRG00192</name>
</gene>
<reference evidence="2" key="1">
    <citation type="submission" date="2019-09" db="EMBL/GenBank/DDBJ databases">
        <title>Draft genome information of white flower Hibiscus syriacus.</title>
        <authorList>
            <person name="Kim Y.-M."/>
        </authorList>
    </citation>
    <scope>NUCLEOTIDE SEQUENCE [LARGE SCALE GENOMIC DNA]</scope>
    <source>
        <strain evidence="2">YM2019G1</strain>
    </source>
</reference>
<proteinExistence type="predicted"/>
<feature type="region of interest" description="Disordered" evidence="1">
    <location>
        <begin position="1"/>
        <end position="23"/>
    </location>
</feature>
<sequence length="195" mass="22649">MSHSTAAADTNAAKKPQPLPRTHQETPNLIQAYQEKWYSLKADQWEEVALTVASRCSLFDHPASKTTVRCRYKMEKLRRCTAPNARDSLRAPLGLTTTPWKRWSTGLCLSRLDHCLLLFQPERERDIYPDHRHEAGNNYCNDEEEEEGDDDEEENYQFNKSRSINYILRRPSVVNRFLGRLSGGKKRVRPEEGGW</sequence>
<dbReference type="InterPro" id="IPR044823">
    <property type="entry name" value="ASIL1/2-like"/>
</dbReference>